<dbReference type="Gene3D" id="1.10.1660.10">
    <property type="match status" value="1"/>
</dbReference>
<evidence type="ECO:0000313" key="1">
    <source>
        <dbReference type="EMBL" id="CAI8873157.1"/>
    </source>
</evidence>
<gene>
    <name evidence="1" type="ORF">MCNOR_2911</name>
</gene>
<accession>A0AA35UFE4</accession>
<organism evidence="1 2">
    <name type="scientific">Methylococcus capsulatus</name>
    <dbReference type="NCBI Taxonomy" id="414"/>
    <lineage>
        <taxon>Bacteria</taxon>
        <taxon>Pseudomonadati</taxon>
        <taxon>Pseudomonadota</taxon>
        <taxon>Gammaproteobacteria</taxon>
        <taxon>Methylococcales</taxon>
        <taxon>Methylococcaceae</taxon>
        <taxon>Methylococcus</taxon>
    </lineage>
</organism>
<dbReference type="EMBL" id="OX458332">
    <property type="protein sequence ID" value="CAI8873157.1"/>
    <property type="molecule type" value="Genomic_DNA"/>
</dbReference>
<dbReference type="AlphaFoldDB" id="A0AA35UFE4"/>
<reference evidence="1" key="1">
    <citation type="submission" date="2023-03" db="EMBL/GenBank/DDBJ databases">
        <authorList>
            <person name="Pearce D."/>
        </authorList>
    </citation>
    <scope>NUCLEOTIDE SEQUENCE</scope>
    <source>
        <strain evidence="1">Mc</strain>
    </source>
</reference>
<sequence>MSNSIIVAGVGVWIGDEGVLSLEELALACGAGIDCIAELVELGVLTPQGADATAWRFAAADIQRCRRLLRLRRDFETSLEVAALILDLLEETERLRSRLRRAGLTD</sequence>
<dbReference type="RefSeq" id="WP_017365200.1">
    <property type="nucleotide sequence ID" value="NZ_CP079096.1"/>
</dbReference>
<dbReference type="Pfam" id="PF13591">
    <property type="entry name" value="MerR_2"/>
    <property type="match status" value="1"/>
</dbReference>
<dbReference type="Proteomes" id="UP001158598">
    <property type="component" value="Chromosome"/>
</dbReference>
<protein>
    <submittedName>
        <fullName evidence="1">Chaperone modulatory protein CbpM</fullName>
    </submittedName>
</protein>
<evidence type="ECO:0000313" key="2">
    <source>
        <dbReference type="Proteomes" id="UP001158598"/>
    </source>
</evidence>
<dbReference type="GeneID" id="88223980"/>
<proteinExistence type="predicted"/>
<name>A0AA35UFE4_METCP</name>